<evidence type="ECO:0000256" key="3">
    <source>
        <dbReference type="ARBA" id="ARBA00023125"/>
    </source>
</evidence>
<dbReference type="GO" id="GO:0006352">
    <property type="term" value="P:DNA-templated transcription initiation"/>
    <property type="evidence" value="ECO:0007669"/>
    <property type="project" value="InterPro"/>
</dbReference>
<dbReference type="GO" id="GO:0016987">
    <property type="term" value="F:sigma factor activity"/>
    <property type="evidence" value="ECO:0007669"/>
    <property type="project" value="InterPro"/>
</dbReference>
<dbReference type="Gene3D" id="1.10.10.60">
    <property type="entry name" value="Homeodomain-like"/>
    <property type="match status" value="1"/>
</dbReference>
<evidence type="ECO:0000313" key="7">
    <source>
        <dbReference type="Proteomes" id="UP000182466"/>
    </source>
</evidence>
<sequence>MLYYREGLTQGEIARRMGVSRATIVNYLRQARDLGVVEIRIRGESFAASSLARRLAQRYGLTDAYVAHDDTTPLSPDTMQLRVAGLAASALCDILQPGDRLGVAWGHTVQHLATAFPISAVPGLTVYQMLGSMYSQHHFAAETCSIEIARKTSAECRTLHAPAVVSTPELADQLRREPIIARQIAEFAQLTKAVFAVGDVSPDTTLVAAGVCTLAELDDARGRGAVGVLCGHFIDRDGNGLDGPLRDRMLGISPETLQAVPVRMLVSSGRAKHDATRALLMGGHASHLVTDEASAQVLLSDWSDVNTA</sequence>
<dbReference type="Proteomes" id="UP000182466">
    <property type="component" value="Unassembled WGS sequence"/>
</dbReference>
<dbReference type="GO" id="GO:0030246">
    <property type="term" value="F:carbohydrate binding"/>
    <property type="evidence" value="ECO:0007669"/>
    <property type="project" value="InterPro"/>
</dbReference>
<gene>
    <name evidence="6" type="ORF">SAMN05216236_11033</name>
</gene>
<evidence type="ECO:0000256" key="1">
    <source>
        <dbReference type="ARBA" id="ARBA00010466"/>
    </source>
</evidence>
<keyword evidence="4" id="KW-0804">Transcription</keyword>
<dbReference type="InterPro" id="IPR013249">
    <property type="entry name" value="RNA_pol_sigma70_r4_t2"/>
</dbReference>
<dbReference type="InterPro" id="IPR001387">
    <property type="entry name" value="Cro/C1-type_HTH"/>
</dbReference>
<dbReference type="EMBL" id="FPAW01000010">
    <property type="protein sequence ID" value="SFT86266.1"/>
    <property type="molecule type" value="Genomic_DNA"/>
</dbReference>
<dbReference type="InterPro" id="IPR009057">
    <property type="entry name" value="Homeodomain-like_sf"/>
</dbReference>
<dbReference type="Pfam" id="PF08281">
    <property type="entry name" value="Sigma70_r4_2"/>
    <property type="match status" value="1"/>
</dbReference>
<accession>A0A1I7BGE2</accession>
<dbReference type="SUPFAM" id="SSF46689">
    <property type="entry name" value="Homeodomain-like"/>
    <property type="match status" value="1"/>
</dbReference>
<dbReference type="eggNOG" id="COG2390">
    <property type="taxonomic scope" value="Bacteria"/>
</dbReference>
<dbReference type="SUPFAM" id="SSF100950">
    <property type="entry name" value="NagB/RpiA/CoA transferase-like"/>
    <property type="match status" value="1"/>
</dbReference>
<organism evidence="6 7">
    <name type="scientific">Sedimentitalea nanhaiensis</name>
    <dbReference type="NCBI Taxonomy" id="999627"/>
    <lineage>
        <taxon>Bacteria</taxon>
        <taxon>Pseudomonadati</taxon>
        <taxon>Pseudomonadota</taxon>
        <taxon>Alphaproteobacteria</taxon>
        <taxon>Rhodobacterales</taxon>
        <taxon>Paracoccaceae</taxon>
        <taxon>Sedimentitalea</taxon>
    </lineage>
</organism>
<keyword evidence="7" id="KW-1185">Reference proteome</keyword>
<evidence type="ECO:0000256" key="4">
    <source>
        <dbReference type="ARBA" id="ARBA00023163"/>
    </source>
</evidence>
<keyword evidence="3 6" id="KW-0238">DNA-binding</keyword>
<dbReference type="AlphaFoldDB" id="A0A1I7BGE2"/>
<dbReference type="PANTHER" id="PTHR34294">
    <property type="entry name" value="TRANSCRIPTIONAL REGULATOR-RELATED"/>
    <property type="match status" value="1"/>
</dbReference>
<dbReference type="STRING" id="999627.SAMN05216236_11033"/>
<evidence type="ECO:0000313" key="6">
    <source>
        <dbReference type="EMBL" id="SFT86266.1"/>
    </source>
</evidence>
<evidence type="ECO:0000259" key="5">
    <source>
        <dbReference type="PROSITE" id="PS50943"/>
    </source>
</evidence>
<dbReference type="CDD" id="cd00093">
    <property type="entry name" value="HTH_XRE"/>
    <property type="match status" value="1"/>
</dbReference>
<dbReference type="Gene3D" id="3.40.50.1360">
    <property type="match status" value="1"/>
</dbReference>
<name>A0A1I7BGE2_9RHOB</name>
<dbReference type="InterPro" id="IPR037171">
    <property type="entry name" value="NagB/RpiA_transferase-like"/>
</dbReference>
<dbReference type="GO" id="GO:0003677">
    <property type="term" value="F:DNA binding"/>
    <property type="evidence" value="ECO:0007669"/>
    <property type="project" value="UniProtKB-KW"/>
</dbReference>
<dbReference type="PANTHER" id="PTHR34294:SF1">
    <property type="entry name" value="TRANSCRIPTIONAL REGULATOR LSRR"/>
    <property type="match status" value="1"/>
</dbReference>
<feature type="domain" description="HTH cro/C1-type" evidence="5">
    <location>
        <begin position="7"/>
        <end position="66"/>
    </location>
</feature>
<dbReference type="InterPro" id="IPR051054">
    <property type="entry name" value="SorC_transcr_regulators"/>
</dbReference>
<dbReference type="InterPro" id="IPR007324">
    <property type="entry name" value="Sugar-bd_dom_put"/>
</dbReference>
<reference evidence="6 7" key="1">
    <citation type="submission" date="2016-10" db="EMBL/GenBank/DDBJ databases">
        <authorList>
            <person name="de Groot N.N."/>
        </authorList>
    </citation>
    <scope>NUCLEOTIDE SEQUENCE [LARGE SCALE GENOMIC DNA]</scope>
    <source>
        <strain evidence="6 7">CGMCC 1.10959</strain>
    </source>
</reference>
<comment type="similarity">
    <text evidence="1">Belongs to the SorC transcriptional regulatory family.</text>
</comment>
<dbReference type="PROSITE" id="PS50943">
    <property type="entry name" value="HTH_CROC1"/>
    <property type="match status" value="1"/>
</dbReference>
<evidence type="ECO:0000256" key="2">
    <source>
        <dbReference type="ARBA" id="ARBA00023015"/>
    </source>
</evidence>
<dbReference type="Pfam" id="PF04198">
    <property type="entry name" value="Sugar-bind"/>
    <property type="match status" value="1"/>
</dbReference>
<proteinExistence type="inferred from homology"/>
<protein>
    <submittedName>
        <fullName evidence="6">DNA-binding transcriptional regulator LsrR, DeoR family</fullName>
    </submittedName>
</protein>
<keyword evidence="2" id="KW-0805">Transcription regulation</keyword>